<keyword evidence="1" id="KW-1133">Transmembrane helix</keyword>
<keyword evidence="1" id="KW-0812">Transmembrane</keyword>
<name>A0A0N0NM85_9EURO</name>
<keyword evidence="3" id="KW-1185">Reference proteome</keyword>
<accession>A0A0N0NM85</accession>
<dbReference type="AlphaFoldDB" id="A0A0N0NM85"/>
<protein>
    <submittedName>
        <fullName evidence="2">Uncharacterized protein</fullName>
    </submittedName>
</protein>
<comment type="caution">
    <text evidence="2">The sequence shown here is derived from an EMBL/GenBank/DDBJ whole genome shotgun (WGS) entry which is preliminary data.</text>
</comment>
<feature type="transmembrane region" description="Helical" evidence="1">
    <location>
        <begin position="81"/>
        <end position="99"/>
    </location>
</feature>
<feature type="transmembrane region" description="Helical" evidence="1">
    <location>
        <begin position="111"/>
        <end position="129"/>
    </location>
</feature>
<organism evidence="2 3">
    <name type="scientific">Cyphellophora attinorum</name>
    <dbReference type="NCBI Taxonomy" id="1664694"/>
    <lineage>
        <taxon>Eukaryota</taxon>
        <taxon>Fungi</taxon>
        <taxon>Dikarya</taxon>
        <taxon>Ascomycota</taxon>
        <taxon>Pezizomycotina</taxon>
        <taxon>Eurotiomycetes</taxon>
        <taxon>Chaetothyriomycetidae</taxon>
        <taxon>Chaetothyriales</taxon>
        <taxon>Cyphellophoraceae</taxon>
        <taxon>Cyphellophora</taxon>
    </lineage>
</organism>
<keyword evidence="1" id="KW-0472">Membrane</keyword>
<dbReference type="Proteomes" id="UP000038010">
    <property type="component" value="Unassembled WGS sequence"/>
</dbReference>
<gene>
    <name evidence="2" type="ORF">AB675_11464</name>
</gene>
<feature type="transmembrane region" description="Helical" evidence="1">
    <location>
        <begin position="7"/>
        <end position="29"/>
    </location>
</feature>
<dbReference type="VEuPathDB" id="FungiDB:AB675_11464"/>
<dbReference type="EMBL" id="LFJN01000013">
    <property type="protein sequence ID" value="KPI40058.1"/>
    <property type="molecule type" value="Genomic_DNA"/>
</dbReference>
<evidence type="ECO:0000256" key="1">
    <source>
        <dbReference type="SAM" id="Phobius"/>
    </source>
</evidence>
<reference evidence="2 3" key="1">
    <citation type="submission" date="2015-06" db="EMBL/GenBank/DDBJ databases">
        <title>Draft genome of the ant-associated black yeast Phialophora attae CBS 131958.</title>
        <authorList>
            <person name="Moreno L.F."/>
            <person name="Stielow B.J."/>
            <person name="de Hoog S."/>
            <person name="Vicente V.A."/>
            <person name="Weiss V.A."/>
            <person name="de Vries M."/>
            <person name="Cruz L.M."/>
            <person name="Souza E.M."/>
        </authorList>
    </citation>
    <scope>NUCLEOTIDE SEQUENCE [LARGE SCALE GENOMIC DNA]</scope>
    <source>
        <strain evidence="2 3">CBS 131958</strain>
    </source>
</reference>
<dbReference type="InterPro" id="IPR025363">
    <property type="entry name" value="DUF4267"/>
</dbReference>
<feature type="transmembrane region" description="Helical" evidence="1">
    <location>
        <begin position="49"/>
        <end position="74"/>
    </location>
</feature>
<dbReference type="Pfam" id="PF14087">
    <property type="entry name" value="DUF4267"/>
    <property type="match status" value="1"/>
</dbReference>
<dbReference type="OrthoDB" id="5216128at2759"/>
<evidence type="ECO:0000313" key="3">
    <source>
        <dbReference type="Proteomes" id="UP000038010"/>
    </source>
</evidence>
<evidence type="ECO:0000313" key="2">
    <source>
        <dbReference type="EMBL" id="KPI40058.1"/>
    </source>
</evidence>
<sequence>MAISTSWPVHLLGIAFGLIFIGFGCYDIVNPEAGLSFFEFTPSLFPSTAAETSSLLVVIGIRDIFMGVAILATLNADQRNVAGWLLIAGSAVAFTDGIVCYSHGKGAEWNHWGYAPLLTVTGGLLLGWADGKAKSVDVKAKSQ</sequence>
<dbReference type="GeneID" id="28732194"/>
<dbReference type="RefSeq" id="XP_018000021.1">
    <property type="nucleotide sequence ID" value="XM_018140313.1"/>
</dbReference>
<proteinExistence type="predicted"/>